<organism evidence="2 3">
    <name type="scientific">Marinoscillum luteum</name>
    <dbReference type="NCBI Taxonomy" id="861051"/>
    <lineage>
        <taxon>Bacteria</taxon>
        <taxon>Pseudomonadati</taxon>
        <taxon>Bacteroidota</taxon>
        <taxon>Cytophagia</taxon>
        <taxon>Cytophagales</taxon>
        <taxon>Reichenbachiellaceae</taxon>
        <taxon>Marinoscillum</taxon>
    </lineage>
</organism>
<keyword evidence="1" id="KW-0732">Signal</keyword>
<gene>
    <name evidence="2" type="ORF">ACHKAR_15140</name>
</gene>
<comment type="caution">
    <text evidence="2">The sequence shown here is derived from an EMBL/GenBank/DDBJ whole genome shotgun (WGS) entry which is preliminary data.</text>
</comment>
<keyword evidence="3" id="KW-1185">Reference proteome</keyword>
<evidence type="ECO:0000256" key="1">
    <source>
        <dbReference type="SAM" id="SignalP"/>
    </source>
</evidence>
<feature type="chain" id="PRO_5047110114" evidence="1">
    <location>
        <begin position="23"/>
        <end position="240"/>
    </location>
</feature>
<name>A0ABW7NDF6_9BACT</name>
<dbReference type="RefSeq" id="WP_159583500.1">
    <property type="nucleotide sequence ID" value="NZ_JBIPKE010000019.1"/>
</dbReference>
<feature type="signal peptide" evidence="1">
    <location>
        <begin position="1"/>
        <end position="22"/>
    </location>
</feature>
<evidence type="ECO:0000313" key="3">
    <source>
        <dbReference type="Proteomes" id="UP001610063"/>
    </source>
</evidence>
<dbReference type="Proteomes" id="UP001610063">
    <property type="component" value="Unassembled WGS sequence"/>
</dbReference>
<proteinExistence type="predicted"/>
<dbReference type="EMBL" id="JBIPKE010000019">
    <property type="protein sequence ID" value="MFH6984789.1"/>
    <property type="molecule type" value="Genomic_DNA"/>
</dbReference>
<reference evidence="2 3" key="1">
    <citation type="journal article" date="2013" name="Int. J. Syst. Evol. Microbiol.">
        <title>Marinoscillum luteum sp. nov., isolated from marine sediment.</title>
        <authorList>
            <person name="Cha I.T."/>
            <person name="Park S.J."/>
            <person name="Kim S.J."/>
            <person name="Kim J.G."/>
            <person name="Jung M.Y."/>
            <person name="Shin K.S."/>
            <person name="Kwon K.K."/>
            <person name="Yang S.H."/>
            <person name="Seo Y.S."/>
            <person name="Rhee S.K."/>
        </authorList>
    </citation>
    <scope>NUCLEOTIDE SEQUENCE [LARGE SCALE GENOMIC DNA]</scope>
    <source>
        <strain evidence="2 3">KCTC 23939</strain>
    </source>
</reference>
<evidence type="ECO:0000313" key="2">
    <source>
        <dbReference type="EMBL" id="MFH6984789.1"/>
    </source>
</evidence>
<protein>
    <submittedName>
        <fullName evidence="2">Uncharacterized protein</fullName>
    </submittedName>
</protein>
<accession>A0ABW7NDF6</accession>
<sequence>MKRYLLSPVLFVCIVTGGAAQATLGGNDASGLDMNTEIGGMVSVVDFTNYDPVGNVYLFEDWKSGKLTLKNGVQTGNLILRVNLLNNNVDVKDKNRVRTFSIEKIQFVDISVLSDSAIRYINPNEYRYSDQTPIIGLLRDVSRGETWSLVERHFIKIYEANYVKALDAGSKQDRYESAKEYYFLRDGIVYPASGNRKKFASGLGLSESEQEALVDYVKSEGLSTKNVDHLTLILRFLNRG</sequence>